<dbReference type="AlphaFoldDB" id="A0A836JUL5"/>
<evidence type="ECO:0000313" key="7">
    <source>
        <dbReference type="EMBL" id="KAG5326319.1"/>
    </source>
</evidence>
<name>A0A836JUL5_9HYME</name>
<gene>
    <name evidence="7" type="primary">Rap1gds1b</name>
    <name evidence="7" type="ORF">G6Z78_0007149</name>
</gene>
<dbReference type="Gene3D" id="1.25.10.10">
    <property type="entry name" value="Leucine-rich Repeat Variant"/>
    <property type="match status" value="2"/>
</dbReference>
<evidence type="ECO:0000256" key="1">
    <source>
        <dbReference type="ARBA" id="ARBA00004173"/>
    </source>
</evidence>
<dbReference type="EMBL" id="JAANIA010000218">
    <property type="protein sequence ID" value="KAG5326319.1"/>
    <property type="molecule type" value="Genomic_DNA"/>
</dbReference>
<feature type="non-terminal residue" evidence="7">
    <location>
        <position position="1"/>
    </location>
</feature>
<dbReference type="InterPro" id="IPR000225">
    <property type="entry name" value="Armadillo"/>
</dbReference>
<evidence type="ECO:0000256" key="5">
    <source>
        <dbReference type="ARBA" id="ARBA00022824"/>
    </source>
</evidence>
<dbReference type="InterPro" id="IPR040144">
    <property type="entry name" value="RAP1GDS1"/>
</dbReference>
<comment type="caution">
    <text evidence="7">The sequence shown here is derived from an EMBL/GenBank/DDBJ whole genome shotgun (WGS) entry which is preliminary data.</text>
</comment>
<keyword evidence="4" id="KW-0963">Cytoplasm</keyword>
<feature type="non-terminal residue" evidence="7">
    <location>
        <position position="640"/>
    </location>
</feature>
<dbReference type="Proteomes" id="UP000668214">
    <property type="component" value="Unassembled WGS sequence"/>
</dbReference>
<comment type="subcellular location">
    <subcellularLocation>
        <location evidence="3">Cytoplasm</location>
        <location evidence="3">Cytosol</location>
    </subcellularLocation>
    <subcellularLocation>
        <location evidence="2">Endoplasmic reticulum</location>
    </subcellularLocation>
    <subcellularLocation>
        <location evidence="1">Mitochondrion</location>
    </subcellularLocation>
</comment>
<evidence type="ECO:0000256" key="4">
    <source>
        <dbReference type="ARBA" id="ARBA00022490"/>
    </source>
</evidence>
<proteinExistence type="predicted"/>
<dbReference type="InterPro" id="IPR016024">
    <property type="entry name" value="ARM-type_fold"/>
</dbReference>
<dbReference type="GO" id="GO:0005829">
    <property type="term" value="C:cytosol"/>
    <property type="evidence" value="ECO:0007669"/>
    <property type="project" value="UniProtKB-SubCell"/>
</dbReference>
<reference evidence="7" key="1">
    <citation type="submission" date="2020-02" db="EMBL/GenBank/DDBJ databases">
        <title>Relaxed selection underlies rapid genomic changes in the transitions from sociality to social parasitism in ants.</title>
        <authorList>
            <person name="Bi X."/>
        </authorList>
    </citation>
    <scope>NUCLEOTIDE SEQUENCE</scope>
    <source>
        <strain evidence="7">BGI-DK2014c</strain>
        <tissue evidence="7">Whole body</tissue>
    </source>
</reference>
<protein>
    <submittedName>
        <fullName evidence="7">GDS1B protein</fullName>
    </submittedName>
</protein>
<evidence type="ECO:0000256" key="2">
    <source>
        <dbReference type="ARBA" id="ARBA00004240"/>
    </source>
</evidence>
<evidence type="ECO:0000256" key="3">
    <source>
        <dbReference type="ARBA" id="ARBA00004514"/>
    </source>
</evidence>
<keyword evidence="8" id="KW-1185">Reference proteome</keyword>
<dbReference type="PANTHER" id="PTHR10957">
    <property type="entry name" value="RAP1 GTPASE-GDP DISSOCIATION STIMULATOR 1"/>
    <property type="match status" value="1"/>
</dbReference>
<dbReference type="GO" id="GO:0005783">
    <property type="term" value="C:endoplasmic reticulum"/>
    <property type="evidence" value="ECO:0007669"/>
    <property type="project" value="UniProtKB-SubCell"/>
</dbReference>
<dbReference type="SMART" id="SM00185">
    <property type="entry name" value="ARM"/>
    <property type="match status" value="6"/>
</dbReference>
<keyword evidence="6" id="KW-0496">Mitochondrion</keyword>
<accession>A0A836JUL5</accession>
<keyword evidence="5" id="KW-0256">Endoplasmic reticulum</keyword>
<dbReference type="FunFam" id="1.25.10.10:FF:000369">
    <property type="entry name" value="Vimar"/>
    <property type="match status" value="1"/>
</dbReference>
<evidence type="ECO:0000256" key="6">
    <source>
        <dbReference type="ARBA" id="ARBA00023128"/>
    </source>
</evidence>
<organism evidence="7 8">
    <name type="scientific">Pseudoatta argentina</name>
    <dbReference type="NCBI Taxonomy" id="621737"/>
    <lineage>
        <taxon>Eukaryota</taxon>
        <taxon>Metazoa</taxon>
        <taxon>Ecdysozoa</taxon>
        <taxon>Arthropoda</taxon>
        <taxon>Hexapoda</taxon>
        <taxon>Insecta</taxon>
        <taxon>Pterygota</taxon>
        <taxon>Neoptera</taxon>
        <taxon>Endopterygota</taxon>
        <taxon>Hymenoptera</taxon>
        <taxon>Apocrita</taxon>
        <taxon>Aculeata</taxon>
        <taxon>Formicoidea</taxon>
        <taxon>Formicidae</taxon>
        <taxon>Myrmicinae</taxon>
        <taxon>Pseudoatta</taxon>
    </lineage>
</organism>
<dbReference type="GO" id="GO:0005739">
    <property type="term" value="C:mitochondrion"/>
    <property type="evidence" value="ECO:0007669"/>
    <property type="project" value="UniProtKB-SubCell"/>
</dbReference>
<dbReference type="GO" id="GO:0005085">
    <property type="term" value="F:guanyl-nucleotide exchange factor activity"/>
    <property type="evidence" value="ECO:0007669"/>
    <property type="project" value="InterPro"/>
</dbReference>
<dbReference type="InterPro" id="IPR011989">
    <property type="entry name" value="ARM-like"/>
</dbReference>
<sequence>MEGKSLSHSTLSLFSPDYFQKGKCVNLSMYVTGEAKHNIDKLVDDLKCVVRLEASQEECPNIVQILDSVVNVSKTSIGETTELVIDEVFLTLLRHKSKQIIAKTAKAIAEIAKTDRGREKCTSFELIRTLIGLLKEEDIDILTQTSRALGNICYENETGKNLVTEQDGLKVILALLKKGIALGNVEGASFLRNVAAGVLLNFLVDQEMLYRKALEEDMVPIICSILEEDGINGDESAVQVLLTLGILNDVNIIFLNERLTRVLVDILVSDTSSELSEMCLEILHGQAEDENAKLLLAKAGVCELLLKLLEKHGPQCIDEETRSILKVACNLIVLILTGDESMNFLYDDGKGPVYRKLIEWLESVDEDLQITAILAMGNVARTDIHCKCMVEQGIHRKLLKILERNGNKSGDIRCQHALLSALRNLVIPADNKSLILADGLIDVLYPMLEIPTYPVVFKLLGTLRIVIDGQKEAAVSLGRREDLIKRVVEWCSTKDHPGVQSEAIRLIAWLINNSRDKQVALSIIKYGAVQHLVDMLLAQHTLMQNEAIMGLNLLTVICPTESEELLIKADFGRNMCELFTRSRELDVHIMLNALSLLNRALELDQLKEHLTSYGLADACKLQCHINENTVTELQTRVTNS</sequence>
<evidence type="ECO:0000313" key="8">
    <source>
        <dbReference type="Proteomes" id="UP000668214"/>
    </source>
</evidence>
<dbReference type="SUPFAM" id="SSF48371">
    <property type="entry name" value="ARM repeat"/>
    <property type="match status" value="2"/>
</dbReference>